<evidence type="ECO:0000256" key="1">
    <source>
        <dbReference type="SAM" id="MobiDB-lite"/>
    </source>
</evidence>
<feature type="region of interest" description="Disordered" evidence="1">
    <location>
        <begin position="1"/>
        <end position="21"/>
    </location>
</feature>
<protein>
    <recommendedName>
        <fullName evidence="4">Transposase</fullName>
    </recommendedName>
</protein>
<proteinExistence type="predicted"/>
<gene>
    <name evidence="2" type="ORF">SAMN02745775_1167</name>
</gene>
<sequence>MEIEAGTVSAHTRSRMSARSEVVEVVTRGERRRAWAVEQKRLIVAEAMQPSATPTEVARRWGTRKPVKDDHPERKPITIYQ</sequence>
<dbReference type="Proteomes" id="UP000199473">
    <property type="component" value="Unassembled WGS sequence"/>
</dbReference>
<keyword evidence="3" id="KW-1185">Reference proteome</keyword>
<organism evidence="2 3">
    <name type="scientific">Falsiroseomonas stagni DSM 19981</name>
    <dbReference type="NCBI Taxonomy" id="1123062"/>
    <lineage>
        <taxon>Bacteria</taxon>
        <taxon>Pseudomonadati</taxon>
        <taxon>Pseudomonadota</taxon>
        <taxon>Alphaproteobacteria</taxon>
        <taxon>Acetobacterales</taxon>
        <taxon>Roseomonadaceae</taxon>
        <taxon>Falsiroseomonas</taxon>
    </lineage>
</organism>
<accession>A0A1I4EHC4</accession>
<dbReference type="EMBL" id="FOSQ01000016">
    <property type="protein sequence ID" value="SFL04400.1"/>
    <property type="molecule type" value="Genomic_DNA"/>
</dbReference>
<name>A0A1I4EHC4_9PROT</name>
<feature type="region of interest" description="Disordered" evidence="1">
    <location>
        <begin position="50"/>
        <end position="81"/>
    </location>
</feature>
<evidence type="ECO:0000313" key="2">
    <source>
        <dbReference type="EMBL" id="SFL04400.1"/>
    </source>
</evidence>
<evidence type="ECO:0008006" key="4">
    <source>
        <dbReference type="Google" id="ProtNLM"/>
    </source>
</evidence>
<reference evidence="2 3" key="1">
    <citation type="submission" date="2016-10" db="EMBL/GenBank/DDBJ databases">
        <authorList>
            <person name="de Groot N.N."/>
        </authorList>
    </citation>
    <scope>NUCLEOTIDE SEQUENCE [LARGE SCALE GENOMIC DNA]</scope>
    <source>
        <strain evidence="2 3">DSM 19981</strain>
    </source>
</reference>
<feature type="compositionally biased region" description="Basic and acidic residues" evidence="1">
    <location>
        <begin position="66"/>
        <end position="81"/>
    </location>
</feature>
<evidence type="ECO:0000313" key="3">
    <source>
        <dbReference type="Proteomes" id="UP000199473"/>
    </source>
</evidence>
<dbReference type="AlphaFoldDB" id="A0A1I4EHC4"/>